<accession>A0A382S5Z1</accession>
<dbReference type="AlphaFoldDB" id="A0A382S5Z1"/>
<dbReference type="EMBL" id="UINC01126672">
    <property type="protein sequence ID" value="SVD05299.1"/>
    <property type="molecule type" value="Genomic_DNA"/>
</dbReference>
<reference evidence="1" key="1">
    <citation type="submission" date="2018-05" db="EMBL/GenBank/DDBJ databases">
        <authorList>
            <person name="Lanie J.A."/>
            <person name="Ng W.-L."/>
            <person name="Kazmierczak K.M."/>
            <person name="Andrzejewski T.M."/>
            <person name="Davidsen T.M."/>
            <person name="Wayne K.J."/>
            <person name="Tettelin H."/>
            <person name="Glass J.I."/>
            <person name="Rusch D."/>
            <person name="Podicherti R."/>
            <person name="Tsui H.-C.T."/>
            <person name="Winkler M.E."/>
        </authorList>
    </citation>
    <scope>NUCLEOTIDE SEQUENCE</scope>
</reference>
<gene>
    <name evidence="1" type="ORF">METZ01_LOCUS358153</name>
</gene>
<name>A0A382S5Z1_9ZZZZ</name>
<proteinExistence type="predicted"/>
<evidence type="ECO:0000313" key="1">
    <source>
        <dbReference type="EMBL" id="SVD05299.1"/>
    </source>
</evidence>
<protein>
    <submittedName>
        <fullName evidence="1">Uncharacterized protein</fullName>
    </submittedName>
</protein>
<sequence>MNEIKLKTFQDNLPEKSITKNQLAKIESRLPELHRAKAIIGHSTSQASYALQTLNMLDDSPMSRMKQCLSNIEHKYQAVREAYFKIENNKLEMKEIDSNKPVTESGRLKIRELETSIESIQNGMGNALREVGMFQDMYEAIRKSNNIPEVWTEHDYEKQEIANMVRRSFRIGIQSLSNGGAVSIAAVEFWEQLGIHPQSAEAHCRNYLQQVQNIIKEGKEPDVRVMYEFLDGMAEKFKDSYKFALDRIGLKELGSEEFRVGS</sequence>
<organism evidence="1">
    <name type="scientific">marine metagenome</name>
    <dbReference type="NCBI Taxonomy" id="408172"/>
    <lineage>
        <taxon>unclassified sequences</taxon>
        <taxon>metagenomes</taxon>
        <taxon>ecological metagenomes</taxon>
    </lineage>
</organism>